<evidence type="ECO:0000313" key="1">
    <source>
        <dbReference type="EMBL" id="KAK3394223.1"/>
    </source>
</evidence>
<name>A0AAE0U7U2_9PEZI</name>
<dbReference type="SUPFAM" id="SSF56112">
    <property type="entry name" value="Protein kinase-like (PK-like)"/>
    <property type="match status" value="1"/>
</dbReference>
<evidence type="ECO:0000313" key="2">
    <source>
        <dbReference type="Proteomes" id="UP001285441"/>
    </source>
</evidence>
<reference evidence="1" key="1">
    <citation type="journal article" date="2023" name="Mol. Phylogenet. Evol.">
        <title>Genome-scale phylogeny and comparative genomics of the fungal order Sordariales.</title>
        <authorList>
            <person name="Hensen N."/>
            <person name="Bonometti L."/>
            <person name="Westerberg I."/>
            <person name="Brannstrom I.O."/>
            <person name="Guillou S."/>
            <person name="Cros-Aarteil S."/>
            <person name="Calhoun S."/>
            <person name="Haridas S."/>
            <person name="Kuo A."/>
            <person name="Mondo S."/>
            <person name="Pangilinan J."/>
            <person name="Riley R."/>
            <person name="LaButti K."/>
            <person name="Andreopoulos B."/>
            <person name="Lipzen A."/>
            <person name="Chen C."/>
            <person name="Yan M."/>
            <person name="Daum C."/>
            <person name="Ng V."/>
            <person name="Clum A."/>
            <person name="Steindorff A."/>
            <person name="Ohm R.A."/>
            <person name="Martin F."/>
            <person name="Silar P."/>
            <person name="Natvig D.O."/>
            <person name="Lalanne C."/>
            <person name="Gautier V."/>
            <person name="Ament-Velasquez S.L."/>
            <person name="Kruys A."/>
            <person name="Hutchinson M.I."/>
            <person name="Powell A.J."/>
            <person name="Barry K."/>
            <person name="Miller A.N."/>
            <person name="Grigoriev I.V."/>
            <person name="Debuchy R."/>
            <person name="Gladieux P."/>
            <person name="Hiltunen Thoren M."/>
            <person name="Johannesson H."/>
        </authorList>
    </citation>
    <scope>NUCLEOTIDE SEQUENCE</scope>
    <source>
        <strain evidence="1">CBS 232.78</strain>
    </source>
</reference>
<reference evidence="1" key="2">
    <citation type="submission" date="2023-06" db="EMBL/GenBank/DDBJ databases">
        <authorList>
            <consortium name="Lawrence Berkeley National Laboratory"/>
            <person name="Haridas S."/>
            <person name="Hensen N."/>
            <person name="Bonometti L."/>
            <person name="Westerberg I."/>
            <person name="Brannstrom I.O."/>
            <person name="Guillou S."/>
            <person name="Cros-Aarteil S."/>
            <person name="Calhoun S."/>
            <person name="Kuo A."/>
            <person name="Mondo S."/>
            <person name="Pangilinan J."/>
            <person name="Riley R."/>
            <person name="LaButti K."/>
            <person name="Andreopoulos B."/>
            <person name="Lipzen A."/>
            <person name="Chen C."/>
            <person name="Yanf M."/>
            <person name="Daum C."/>
            <person name="Ng V."/>
            <person name="Clum A."/>
            <person name="Steindorff A."/>
            <person name="Ohm R."/>
            <person name="Martin F."/>
            <person name="Silar P."/>
            <person name="Natvig D."/>
            <person name="Lalanne C."/>
            <person name="Gautier V."/>
            <person name="Ament-velasquez S.L."/>
            <person name="Kruys A."/>
            <person name="Hutchinson M.I."/>
            <person name="Powell A.J."/>
            <person name="Barry K."/>
            <person name="Miller A.N."/>
            <person name="Grigoriev I.V."/>
            <person name="Debuchy R."/>
            <person name="Gladieux P."/>
            <person name="Thoren M.H."/>
            <person name="Johannesson H."/>
        </authorList>
    </citation>
    <scope>NUCLEOTIDE SEQUENCE</scope>
    <source>
        <strain evidence="1">CBS 232.78</strain>
    </source>
</reference>
<dbReference type="Proteomes" id="UP001285441">
    <property type="component" value="Unassembled WGS sequence"/>
</dbReference>
<comment type="caution">
    <text evidence="1">The sequence shown here is derived from an EMBL/GenBank/DDBJ whole genome shotgun (WGS) entry which is preliminary data.</text>
</comment>
<accession>A0AAE0U7U2</accession>
<dbReference type="EMBL" id="JAULSW010000001">
    <property type="protein sequence ID" value="KAK3394223.1"/>
    <property type="molecule type" value="Genomic_DNA"/>
</dbReference>
<evidence type="ECO:0008006" key="3">
    <source>
        <dbReference type="Google" id="ProtNLM"/>
    </source>
</evidence>
<dbReference type="Gene3D" id="1.10.510.10">
    <property type="entry name" value="Transferase(Phosphotransferase) domain 1"/>
    <property type="match status" value="1"/>
</dbReference>
<organism evidence="1 2">
    <name type="scientific">Podospora didyma</name>
    <dbReference type="NCBI Taxonomy" id="330526"/>
    <lineage>
        <taxon>Eukaryota</taxon>
        <taxon>Fungi</taxon>
        <taxon>Dikarya</taxon>
        <taxon>Ascomycota</taxon>
        <taxon>Pezizomycotina</taxon>
        <taxon>Sordariomycetes</taxon>
        <taxon>Sordariomycetidae</taxon>
        <taxon>Sordariales</taxon>
        <taxon>Podosporaceae</taxon>
        <taxon>Podospora</taxon>
    </lineage>
</organism>
<gene>
    <name evidence="1" type="ORF">B0H63DRAFT_491736</name>
</gene>
<keyword evidence="2" id="KW-1185">Reference proteome</keyword>
<dbReference type="InterPro" id="IPR011009">
    <property type="entry name" value="Kinase-like_dom_sf"/>
</dbReference>
<proteinExistence type="predicted"/>
<protein>
    <recommendedName>
        <fullName evidence="3">Protein kinase domain-containing protein</fullName>
    </recommendedName>
</protein>
<dbReference type="AlphaFoldDB" id="A0AAE0U7U2"/>
<sequence length="172" mass="18779">MLENALKRSTDVSSSFILDLVLNEIATCEVIKDQPHPNIATYSGCVASGGRVTGLCFKRYPETLMAKVNPGHLNKSMLIMSEDRGHPASARLGIAHSDLNPANVMITEDDAPVIIDFDSSSAPGTALDKTKLTYGRFDPGVHVSRESNDIDALEEWRIWLAGSSPDEFQFKT</sequence>